<dbReference type="Gene3D" id="3.40.50.150">
    <property type="entry name" value="Vaccinia Virus protein VP39"/>
    <property type="match status" value="1"/>
</dbReference>
<keyword evidence="2" id="KW-0472">Membrane</keyword>
<dbReference type="Proteomes" id="UP000094707">
    <property type="component" value="Chromosome I"/>
</dbReference>
<keyword evidence="4" id="KW-0489">Methyltransferase</keyword>
<keyword evidence="2" id="KW-0812">Transmembrane</keyword>
<dbReference type="CDD" id="cd02440">
    <property type="entry name" value="AdoMet_MTases"/>
    <property type="match status" value="1"/>
</dbReference>
<dbReference type="GeneID" id="30412612"/>
<dbReference type="OrthoDB" id="11691at2157"/>
<keyword evidence="5" id="KW-1185">Reference proteome</keyword>
<dbReference type="STRING" id="118062.MCBB_1774"/>
<keyword evidence="1 4" id="KW-0808">Transferase</keyword>
<dbReference type="SUPFAM" id="SSF53335">
    <property type="entry name" value="S-adenosyl-L-methionine-dependent methyltransferases"/>
    <property type="match status" value="1"/>
</dbReference>
<evidence type="ECO:0000313" key="4">
    <source>
        <dbReference type="EMBL" id="SCG86325.1"/>
    </source>
</evidence>
<evidence type="ECO:0000256" key="1">
    <source>
        <dbReference type="ARBA" id="ARBA00022679"/>
    </source>
</evidence>
<dbReference type="InterPro" id="IPR041698">
    <property type="entry name" value="Methyltransf_25"/>
</dbReference>
<feature type="transmembrane region" description="Helical" evidence="2">
    <location>
        <begin position="12"/>
        <end position="30"/>
    </location>
</feature>
<dbReference type="KEGG" id="mcub:MCBB_1774"/>
<dbReference type="AlphaFoldDB" id="A0A1D3L450"/>
<dbReference type="EMBL" id="LT607756">
    <property type="protein sequence ID" value="SCG86325.1"/>
    <property type="molecule type" value="Genomic_DNA"/>
</dbReference>
<feature type="domain" description="Methyltransferase" evidence="3">
    <location>
        <begin position="41"/>
        <end position="138"/>
    </location>
</feature>
<keyword evidence="2" id="KW-1133">Transmembrane helix</keyword>
<evidence type="ECO:0000256" key="2">
    <source>
        <dbReference type="SAM" id="Phobius"/>
    </source>
</evidence>
<dbReference type="InterPro" id="IPR029063">
    <property type="entry name" value="SAM-dependent_MTases_sf"/>
</dbReference>
<dbReference type="PANTHER" id="PTHR43861">
    <property type="entry name" value="TRANS-ACONITATE 2-METHYLTRANSFERASE-RELATED"/>
    <property type="match status" value="1"/>
</dbReference>
<protein>
    <submittedName>
        <fullName evidence="4">Methyltransferase type 12</fullName>
    </submittedName>
</protein>
<reference evidence="4 5" key="1">
    <citation type="submission" date="2016-08" db="EMBL/GenBank/DDBJ databases">
        <authorList>
            <person name="Seilhamer J.J."/>
        </authorList>
    </citation>
    <scope>NUCLEOTIDE SEQUENCE [LARGE SCALE GENOMIC DNA]</scope>
    <source>
        <strain evidence="4">Buetzberg</strain>
    </source>
</reference>
<sequence length="188" mass="21299">MKFEEPSSSQIFLMVVMANGIGSFFYRNYVKNLNLKGNERILEYGSGSGAISRHLAPILLENGGHLTCCDISQRWMATIKKRIDKYPNVDFKLGKIDKVDIPDGSYDAVVIHYVLHDIEPELREDILQNLAKKLKITGKIYIREPIGDHGMPAAEIQHLMQGIGLNEIDFKINKMMLMGQITEATYVK</sequence>
<dbReference type="Pfam" id="PF13649">
    <property type="entry name" value="Methyltransf_25"/>
    <property type="match status" value="1"/>
</dbReference>
<gene>
    <name evidence="4" type="ORF">MCBB_1774</name>
</gene>
<name>A0A1D3L450_9EURY</name>
<dbReference type="GO" id="GO:0008168">
    <property type="term" value="F:methyltransferase activity"/>
    <property type="evidence" value="ECO:0007669"/>
    <property type="project" value="UniProtKB-KW"/>
</dbReference>
<proteinExistence type="predicted"/>
<dbReference type="RefSeq" id="WP_071907399.1">
    <property type="nucleotide sequence ID" value="NZ_LT607756.1"/>
</dbReference>
<evidence type="ECO:0000259" key="3">
    <source>
        <dbReference type="Pfam" id="PF13649"/>
    </source>
</evidence>
<organism evidence="4 5">
    <name type="scientific">Methanobacterium congolense</name>
    <dbReference type="NCBI Taxonomy" id="118062"/>
    <lineage>
        <taxon>Archaea</taxon>
        <taxon>Methanobacteriati</taxon>
        <taxon>Methanobacteriota</taxon>
        <taxon>Methanomada group</taxon>
        <taxon>Methanobacteria</taxon>
        <taxon>Methanobacteriales</taxon>
        <taxon>Methanobacteriaceae</taxon>
        <taxon>Methanobacterium</taxon>
    </lineage>
</organism>
<dbReference type="GO" id="GO:0032259">
    <property type="term" value="P:methylation"/>
    <property type="evidence" value="ECO:0007669"/>
    <property type="project" value="UniProtKB-KW"/>
</dbReference>
<accession>A0A1D3L450</accession>
<evidence type="ECO:0000313" key="5">
    <source>
        <dbReference type="Proteomes" id="UP000094707"/>
    </source>
</evidence>